<dbReference type="PRINTS" id="PR00114">
    <property type="entry name" value="STPHPHTASE"/>
</dbReference>
<dbReference type="InterPro" id="IPR004843">
    <property type="entry name" value="Calcineurin-like_PHP"/>
</dbReference>
<dbReference type="GO" id="GO:0005634">
    <property type="term" value="C:nucleus"/>
    <property type="evidence" value="ECO:0007669"/>
    <property type="project" value="TreeGrafter"/>
</dbReference>
<evidence type="ECO:0000313" key="10">
    <source>
        <dbReference type="Proteomes" id="UP000291116"/>
    </source>
</evidence>
<protein>
    <recommendedName>
        <fullName evidence="7">Serine/threonine-protein phosphatase</fullName>
        <ecNumber evidence="7">3.1.3.16</ecNumber>
    </recommendedName>
</protein>
<evidence type="ECO:0000256" key="1">
    <source>
        <dbReference type="ARBA" id="ARBA00022723"/>
    </source>
</evidence>
<organism evidence="9 10">
    <name type="scientific">Pseudo-nitzschia multistriata</name>
    <dbReference type="NCBI Taxonomy" id="183589"/>
    <lineage>
        <taxon>Eukaryota</taxon>
        <taxon>Sar</taxon>
        <taxon>Stramenopiles</taxon>
        <taxon>Ochrophyta</taxon>
        <taxon>Bacillariophyta</taxon>
        <taxon>Bacillariophyceae</taxon>
        <taxon>Bacillariophycidae</taxon>
        <taxon>Bacillariales</taxon>
        <taxon>Bacillariaceae</taxon>
        <taxon>Pseudo-nitzschia</taxon>
    </lineage>
</organism>
<dbReference type="AlphaFoldDB" id="A0A448YZT4"/>
<evidence type="ECO:0000256" key="5">
    <source>
        <dbReference type="ARBA" id="ARBA00047761"/>
    </source>
</evidence>
<dbReference type="InterPro" id="IPR029052">
    <property type="entry name" value="Metallo-depent_PP-like"/>
</dbReference>
<dbReference type="PROSITE" id="PS00125">
    <property type="entry name" value="SER_THR_PHOSPHATASE"/>
    <property type="match status" value="1"/>
</dbReference>
<evidence type="ECO:0000256" key="2">
    <source>
        <dbReference type="ARBA" id="ARBA00022801"/>
    </source>
</evidence>
<dbReference type="GO" id="GO:0004722">
    <property type="term" value="F:protein serine/threonine phosphatase activity"/>
    <property type="evidence" value="ECO:0007669"/>
    <property type="project" value="UniProtKB-EC"/>
</dbReference>
<evidence type="ECO:0000256" key="6">
    <source>
        <dbReference type="ARBA" id="ARBA00048336"/>
    </source>
</evidence>
<dbReference type="SMART" id="SM00156">
    <property type="entry name" value="PP2Ac"/>
    <property type="match status" value="1"/>
</dbReference>
<dbReference type="InterPro" id="IPR006186">
    <property type="entry name" value="Ser/Thr-sp_prot-phosphatase"/>
</dbReference>
<evidence type="ECO:0000256" key="3">
    <source>
        <dbReference type="ARBA" id="ARBA00022912"/>
    </source>
</evidence>
<keyword evidence="1" id="KW-0479">Metal-binding</keyword>
<dbReference type="EMBL" id="CAACVS010000055">
    <property type="protein sequence ID" value="VEU35301.1"/>
    <property type="molecule type" value="Genomic_DNA"/>
</dbReference>
<gene>
    <name evidence="9" type="ORF">PSNMU_V1.4_AUG-EV-PASAV3_0020330</name>
</gene>
<comment type="catalytic activity">
    <reaction evidence="5">
        <text>O-phospho-L-seryl-[protein] + H2O = L-seryl-[protein] + phosphate</text>
        <dbReference type="Rhea" id="RHEA:20629"/>
        <dbReference type="Rhea" id="RHEA-COMP:9863"/>
        <dbReference type="Rhea" id="RHEA-COMP:11604"/>
        <dbReference type="ChEBI" id="CHEBI:15377"/>
        <dbReference type="ChEBI" id="CHEBI:29999"/>
        <dbReference type="ChEBI" id="CHEBI:43474"/>
        <dbReference type="ChEBI" id="CHEBI:83421"/>
        <dbReference type="EC" id="3.1.3.16"/>
    </reaction>
</comment>
<keyword evidence="2 7" id="KW-0378">Hydrolase</keyword>
<accession>A0A448YZT4</accession>
<keyword evidence="3" id="KW-0904">Protein phosphatase</keyword>
<dbReference type="Gene3D" id="3.60.21.10">
    <property type="match status" value="1"/>
</dbReference>
<dbReference type="PANTHER" id="PTHR11668">
    <property type="entry name" value="SERINE/THREONINE PROTEIN PHOSPHATASE"/>
    <property type="match status" value="1"/>
</dbReference>
<dbReference type="FunFam" id="3.60.21.10:FF:000026">
    <property type="entry name" value="Serine/threonine-protein phosphatase"/>
    <property type="match status" value="1"/>
</dbReference>
<keyword evidence="4" id="KW-0464">Manganese</keyword>
<evidence type="ECO:0000256" key="4">
    <source>
        <dbReference type="ARBA" id="ARBA00023211"/>
    </source>
</evidence>
<dbReference type="Pfam" id="PF16891">
    <property type="entry name" value="STPPase_N"/>
    <property type="match status" value="1"/>
</dbReference>
<evidence type="ECO:0000313" key="9">
    <source>
        <dbReference type="EMBL" id="VEU35301.1"/>
    </source>
</evidence>
<name>A0A448YZT4_9STRA</name>
<comment type="similarity">
    <text evidence="7">Belongs to the PPP phosphatase family.</text>
</comment>
<dbReference type="SUPFAM" id="SSF56300">
    <property type="entry name" value="Metallo-dependent phosphatases"/>
    <property type="match status" value="1"/>
</dbReference>
<sequence>MADLDLDAIIKQLFALSSEKPGTVAELEEDAIISLCSAAKELFLSKPMVLRLNAPIKICGDLHGQYFDLLRLMDHSGRPPNTSYLFLGDYCDRGKQSIEVLCLLFALKLKDPERVHMIRGNHESRKLSRMYGFYDECKRRYNPELWEKFVEVFDCMPAVAIISDKIMCVHGGLSPELEDLEQINAIERPCDLPEQGLLCDLLWADPEPGIEGWDENDRGVSYVFGEDVVEEFVKKHDLDVIVRAHQVVEEGYDFFAGRKLITLFSAPNYTGEFDNSGAIMIVDSDMNCRFQMLKPSQKTDRPKKGQELTPLQRLRMRSNQVKNALTAVKAFGKPSSEDILKKMNEKRPCKEASSDYRSMNRKKSETKINEADFSNVRFTDNALILETENLTRRKTSWGDVFEDLYYTEEQIAEFRYEAFNSEMDDDEDDWFN</sequence>
<dbReference type="GO" id="GO:0005737">
    <property type="term" value="C:cytoplasm"/>
    <property type="evidence" value="ECO:0007669"/>
    <property type="project" value="TreeGrafter"/>
</dbReference>
<proteinExistence type="inferred from homology"/>
<feature type="domain" description="Serine/threonine specific protein phosphatases" evidence="8">
    <location>
        <begin position="118"/>
        <end position="123"/>
    </location>
</feature>
<dbReference type="InterPro" id="IPR031675">
    <property type="entry name" value="STPPase_N"/>
</dbReference>
<comment type="catalytic activity">
    <reaction evidence="6 7">
        <text>O-phospho-L-threonyl-[protein] + H2O = L-threonyl-[protein] + phosphate</text>
        <dbReference type="Rhea" id="RHEA:47004"/>
        <dbReference type="Rhea" id="RHEA-COMP:11060"/>
        <dbReference type="Rhea" id="RHEA-COMP:11605"/>
        <dbReference type="ChEBI" id="CHEBI:15377"/>
        <dbReference type="ChEBI" id="CHEBI:30013"/>
        <dbReference type="ChEBI" id="CHEBI:43474"/>
        <dbReference type="ChEBI" id="CHEBI:61977"/>
        <dbReference type="EC" id="3.1.3.16"/>
    </reaction>
</comment>
<keyword evidence="10" id="KW-1185">Reference proteome</keyword>
<dbReference type="OrthoDB" id="1930084at2759"/>
<reference evidence="9 10" key="1">
    <citation type="submission" date="2019-01" db="EMBL/GenBank/DDBJ databases">
        <authorList>
            <person name="Ferrante I. M."/>
        </authorList>
    </citation>
    <scope>NUCLEOTIDE SEQUENCE [LARGE SCALE GENOMIC DNA]</scope>
    <source>
        <strain evidence="9 10">B856</strain>
    </source>
</reference>
<dbReference type="Pfam" id="PF00149">
    <property type="entry name" value="Metallophos"/>
    <property type="match status" value="1"/>
</dbReference>
<dbReference type="Proteomes" id="UP000291116">
    <property type="component" value="Unassembled WGS sequence"/>
</dbReference>
<dbReference type="EC" id="3.1.3.16" evidence="7"/>
<evidence type="ECO:0000259" key="8">
    <source>
        <dbReference type="PROSITE" id="PS00125"/>
    </source>
</evidence>
<dbReference type="GO" id="GO:0046872">
    <property type="term" value="F:metal ion binding"/>
    <property type="evidence" value="ECO:0007669"/>
    <property type="project" value="UniProtKB-KW"/>
</dbReference>
<dbReference type="InterPro" id="IPR050341">
    <property type="entry name" value="PP1_catalytic_subunit"/>
</dbReference>
<dbReference type="PANTHER" id="PTHR11668:SF496">
    <property type="entry name" value="SERINE_THREONINE-PROTEIN PHOSPHATASE"/>
    <property type="match status" value="1"/>
</dbReference>
<evidence type="ECO:0000256" key="7">
    <source>
        <dbReference type="RuleBase" id="RU004273"/>
    </source>
</evidence>